<dbReference type="EMBL" id="LJRQ01000118">
    <property type="protein sequence ID" value="KPZ14913.1"/>
    <property type="molecule type" value="Genomic_DNA"/>
</dbReference>
<dbReference type="AlphaFoldDB" id="A0A0N8TDY8"/>
<dbReference type="InterPro" id="IPR009956">
    <property type="entry name" value="Post-segregation_anti-tox_CcdA"/>
</dbReference>
<dbReference type="PATRIC" id="fig|251720.4.peg.673"/>
<gene>
    <name evidence="2" type="ORF">ALO41_103032</name>
</gene>
<keyword evidence="1" id="KW-1277">Toxin-antitoxin system</keyword>
<dbReference type="RefSeq" id="WP_081026724.1">
    <property type="nucleotide sequence ID" value="NZ_LIHQ01000208.1"/>
</dbReference>
<comment type="caution">
    <text evidence="2">The sequence shown here is derived from an EMBL/GenBank/DDBJ whole genome shotgun (WGS) entry which is preliminary data.</text>
</comment>
<dbReference type="OrthoDB" id="7219749at2"/>
<evidence type="ECO:0000313" key="2">
    <source>
        <dbReference type="EMBL" id="KPZ14913.1"/>
    </source>
</evidence>
<reference evidence="2 3" key="1">
    <citation type="submission" date="2015-09" db="EMBL/GenBank/DDBJ databases">
        <title>Genome announcement of multiple Pseudomonas syringae strains.</title>
        <authorList>
            <person name="Thakur S."/>
            <person name="Wang P.W."/>
            <person name="Gong Y."/>
            <person name="Weir B.S."/>
            <person name="Guttman D.S."/>
        </authorList>
    </citation>
    <scope>NUCLEOTIDE SEQUENCE [LARGE SCALE GENOMIC DNA]</scope>
    <source>
        <strain evidence="2 3">ICMP3962</strain>
    </source>
</reference>
<name>A0A0N8TDY8_PSEA0</name>
<dbReference type="Proteomes" id="UP000050266">
    <property type="component" value="Unassembled WGS sequence"/>
</dbReference>
<sequence length="44" mass="5042">MKKGSDDAGQPACREWLVEKRAAIDRYNERCEEHGVFSNGLRAF</sequence>
<organism evidence="2 3">
    <name type="scientific">Pseudomonas amygdali pv. ulmi</name>
    <dbReference type="NCBI Taxonomy" id="251720"/>
    <lineage>
        <taxon>Bacteria</taxon>
        <taxon>Pseudomonadati</taxon>
        <taxon>Pseudomonadota</taxon>
        <taxon>Gammaproteobacteria</taxon>
        <taxon>Pseudomonadales</taxon>
        <taxon>Pseudomonadaceae</taxon>
        <taxon>Pseudomonas</taxon>
        <taxon>Pseudomonas amygdali</taxon>
    </lineage>
</organism>
<accession>A0A0N8TDY8</accession>
<evidence type="ECO:0000313" key="3">
    <source>
        <dbReference type="Proteomes" id="UP000050266"/>
    </source>
</evidence>
<protein>
    <submittedName>
        <fullName evidence="2">Uncharacterized protein</fullName>
    </submittedName>
</protein>
<proteinExistence type="predicted"/>
<dbReference type="Pfam" id="PF07362">
    <property type="entry name" value="CcdA"/>
    <property type="match status" value="1"/>
</dbReference>
<evidence type="ECO:0000256" key="1">
    <source>
        <dbReference type="ARBA" id="ARBA00022649"/>
    </source>
</evidence>